<keyword evidence="5" id="KW-0408">Iron</keyword>
<evidence type="ECO:0000256" key="2">
    <source>
        <dbReference type="ARBA" id="ARBA00010617"/>
    </source>
</evidence>
<dbReference type="Proteomes" id="UP001521785">
    <property type="component" value="Unassembled WGS sequence"/>
</dbReference>
<reference evidence="6 7" key="1">
    <citation type="submission" date="2024-02" db="EMBL/GenBank/DDBJ databases">
        <title>De novo assembly and annotation of 12 fungi associated with fruit tree decline syndrome in Ontario, Canada.</title>
        <authorList>
            <person name="Sulman M."/>
            <person name="Ellouze W."/>
            <person name="Ilyukhin E."/>
        </authorList>
    </citation>
    <scope>NUCLEOTIDE SEQUENCE [LARGE SCALE GENOMIC DNA]</scope>
    <source>
        <strain evidence="6 7">M42-189</strain>
    </source>
</reference>
<evidence type="ECO:0000256" key="5">
    <source>
        <dbReference type="ARBA" id="ARBA00023004"/>
    </source>
</evidence>
<sequence>MPLRQQNPIIQKYANLFMERLERELQKSTNLDITKFYGYLSLDIIGDLSIGKSFHGLEDENEHSWLDAFWMGVSFGSLRTSLARFHPLELVFGVLFLSVTRKRRAKNWRYVTESITERLHQGSLESERWDFLTPVLGNVNEGKEKGITRSELDGNTLAMIIAGCEVSTVALSATTYFLLRNLSTVDRLTKEVRASFHHEAEIDVGSTLELPYLNAVINEGLRMHHPTPSPLPRVVPAEGMTIAGKWIPGGVSIPTKFCQNQNTSQGLTSSFRRSLESALRLYKQTRHTSTTLIASIQNDGWTNPTITSTRASGTITSKLASHFPCVSFIVL</sequence>
<comment type="caution">
    <text evidence="6">The sequence shown here is derived from an EMBL/GenBank/DDBJ whole genome shotgun (WGS) entry which is preliminary data.</text>
</comment>
<protein>
    <recommendedName>
        <fullName evidence="8">Cytochrome P450</fullName>
    </recommendedName>
</protein>
<evidence type="ECO:0000256" key="3">
    <source>
        <dbReference type="ARBA" id="ARBA00022617"/>
    </source>
</evidence>
<organism evidence="6 7">
    <name type="scientific">Paraconiothyrium brasiliense</name>
    <dbReference type="NCBI Taxonomy" id="300254"/>
    <lineage>
        <taxon>Eukaryota</taxon>
        <taxon>Fungi</taxon>
        <taxon>Dikarya</taxon>
        <taxon>Ascomycota</taxon>
        <taxon>Pezizomycotina</taxon>
        <taxon>Dothideomycetes</taxon>
        <taxon>Pleosporomycetidae</taxon>
        <taxon>Pleosporales</taxon>
        <taxon>Massarineae</taxon>
        <taxon>Didymosphaeriaceae</taxon>
        <taxon>Paraconiothyrium</taxon>
    </lineage>
</organism>
<evidence type="ECO:0000313" key="7">
    <source>
        <dbReference type="Proteomes" id="UP001521785"/>
    </source>
</evidence>
<dbReference type="EMBL" id="JAKJXO020000002">
    <property type="protein sequence ID" value="KAL1610740.1"/>
    <property type="molecule type" value="Genomic_DNA"/>
</dbReference>
<keyword evidence="4" id="KW-0479">Metal-binding</keyword>
<dbReference type="InterPro" id="IPR050121">
    <property type="entry name" value="Cytochrome_P450_monoxygenase"/>
</dbReference>
<evidence type="ECO:0000256" key="4">
    <source>
        <dbReference type="ARBA" id="ARBA00022723"/>
    </source>
</evidence>
<dbReference type="Gene3D" id="1.10.630.10">
    <property type="entry name" value="Cytochrome P450"/>
    <property type="match status" value="1"/>
</dbReference>
<dbReference type="SUPFAM" id="SSF48264">
    <property type="entry name" value="Cytochrome P450"/>
    <property type="match status" value="1"/>
</dbReference>
<gene>
    <name evidence="6" type="ORF">SLS60_002410</name>
</gene>
<accession>A0ABR3S242</accession>
<dbReference type="PANTHER" id="PTHR24305">
    <property type="entry name" value="CYTOCHROME P450"/>
    <property type="match status" value="1"/>
</dbReference>
<comment type="cofactor">
    <cofactor evidence="1">
        <name>heme</name>
        <dbReference type="ChEBI" id="CHEBI:30413"/>
    </cofactor>
</comment>
<evidence type="ECO:0000256" key="1">
    <source>
        <dbReference type="ARBA" id="ARBA00001971"/>
    </source>
</evidence>
<name>A0ABR3S242_9PLEO</name>
<dbReference type="InterPro" id="IPR036396">
    <property type="entry name" value="Cyt_P450_sf"/>
</dbReference>
<evidence type="ECO:0000313" key="6">
    <source>
        <dbReference type="EMBL" id="KAL1610740.1"/>
    </source>
</evidence>
<comment type="similarity">
    <text evidence="2">Belongs to the cytochrome P450 family.</text>
</comment>
<dbReference type="InterPro" id="IPR001128">
    <property type="entry name" value="Cyt_P450"/>
</dbReference>
<keyword evidence="3" id="KW-0349">Heme</keyword>
<dbReference type="PANTHER" id="PTHR24305:SF210">
    <property type="entry name" value="CYTOCHROME P450 MONOOXYGENASE ASQL-RELATED"/>
    <property type="match status" value="1"/>
</dbReference>
<evidence type="ECO:0008006" key="8">
    <source>
        <dbReference type="Google" id="ProtNLM"/>
    </source>
</evidence>
<proteinExistence type="inferred from homology"/>
<dbReference type="Pfam" id="PF00067">
    <property type="entry name" value="p450"/>
    <property type="match status" value="1"/>
</dbReference>
<keyword evidence="7" id="KW-1185">Reference proteome</keyword>